<proteinExistence type="predicted"/>
<dbReference type="Proteomes" id="UP001642540">
    <property type="component" value="Unassembled WGS sequence"/>
</dbReference>
<evidence type="ECO:0000313" key="3">
    <source>
        <dbReference type="Proteomes" id="UP001642540"/>
    </source>
</evidence>
<comment type="caution">
    <text evidence="2">The sequence shown here is derived from an EMBL/GenBank/DDBJ whole genome shotgun (WGS) entry which is preliminary data.</text>
</comment>
<feature type="transmembrane region" description="Helical" evidence="1">
    <location>
        <begin position="80"/>
        <end position="98"/>
    </location>
</feature>
<feature type="transmembrane region" description="Helical" evidence="1">
    <location>
        <begin position="264"/>
        <end position="284"/>
    </location>
</feature>
<feature type="transmembrane region" description="Helical" evidence="1">
    <location>
        <begin position="296"/>
        <end position="315"/>
    </location>
</feature>
<dbReference type="EMBL" id="CAXLJM020000065">
    <property type="protein sequence ID" value="CAL8121226.1"/>
    <property type="molecule type" value="Genomic_DNA"/>
</dbReference>
<accession>A0ABP1R935</accession>
<sequence length="385" mass="43918">MILKNGLVLTFQEGLQVDSWFHIIPWKWDNFNGKFIIENKSPSKLWRMTAFAFFCVTGSLMLLSCLLNNSLFDIAQRSQMLVTATLLLFCATICWILYTDHVSFIAVLNGLLNMERDIVQDRNMSPEDFRTKIIKWIAKIVLISGKPYAALVSVCTGLDPKFPLNTFKVYSSNVEVLDFHGFGLLYRMLTMLGNLIIWHILSICGIFICLEMLITMEAARVFQLYLLNYTRFSRSTKIWLKIKHFHDRLRLMIQIFNGIHSHRIVVLLLILLSVGQVSSLYCLIRCLELPLPMLTTLVLIVFDSGITIIFVFGCAGELNGTSQLVTAALKRQGSMVKSMLVSKTMTGIADLRIGFGSVNFIERTTPLQYLNFNALRIVDLLLFTR</sequence>
<name>A0ABP1R935_9HEXA</name>
<organism evidence="2 3">
    <name type="scientific">Orchesella dallaii</name>
    <dbReference type="NCBI Taxonomy" id="48710"/>
    <lineage>
        <taxon>Eukaryota</taxon>
        <taxon>Metazoa</taxon>
        <taxon>Ecdysozoa</taxon>
        <taxon>Arthropoda</taxon>
        <taxon>Hexapoda</taxon>
        <taxon>Collembola</taxon>
        <taxon>Entomobryomorpha</taxon>
        <taxon>Entomobryoidea</taxon>
        <taxon>Orchesellidae</taxon>
        <taxon>Orchesellinae</taxon>
        <taxon>Orchesella</taxon>
    </lineage>
</organism>
<feature type="transmembrane region" description="Helical" evidence="1">
    <location>
        <begin position="48"/>
        <end position="68"/>
    </location>
</feature>
<evidence type="ECO:0000256" key="1">
    <source>
        <dbReference type="SAM" id="Phobius"/>
    </source>
</evidence>
<feature type="transmembrane region" description="Helical" evidence="1">
    <location>
        <begin position="195"/>
        <end position="214"/>
    </location>
</feature>
<evidence type="ECO:0008006" key="4">
    <source>
        <dbReference type="Google" id="ProtNLM"/>
    </source>
</evidence>
<keyword evidence="1" id="KW-1133">Transmembrane helix</keyword>
<reference evidence="2 3" key="1">
    <citation type="submission" date="2024-08" db="EMBL/GenBank/DDBJ databases">
        <authorList>
            <person name="Cucini C."/>
            <person name="Frati F."/>
        </authorList>
    </citation>
    <scope>NUCLEOTIDE SEQUENCE [LARGE SCALE GENOMIC DNA]</scope>
</reference>
<evidence type="ECO:0000313" key="2">
    <source>
        <dbReference type="EMBL" id="CAL8121226.1"/>
    </source>
</evidence>
<keyword evidence="1" id="KW-0472">Membrane</keyword>
<keyword evidence="3" id="KW-1185">Reference proteome</keyword>
<keyword evidence="1" id="KW-0812">Transmembrane</keyword>
<gene>
    <name evidence="2" type="ORF">ODALV1_LOCUS19280</name>
</gene>
<protein>
    <recommendedName>
        <fullName evidence="4">Odorant receptor</fullName>
    </recommendedName>
</protein>